<feature type="transmembrane region" description="Helical" evidence="1">
    <location>
        <begin position="65"/>
        <end position="85"/>
    </location>
</feature>
<name>A0ABX0MXC5_9BURK</name>
<keyword evidence="1" id="KW-0472">Membrane</keyword>
<proteinExistence type="predicted"/>
<protein>
    <recommendedName>
        <fullName evidence="4">DUF983 domain-containing protein</fullName>
    </recommendedName>
</protein>
<reference evidence="2 3" key="1">
    <citation type="submission" date="2019-10" db="EMBL/GenBank/DDBJ databases">
        <title>Taxonomy of Antarctic Massilia spp.: description of Massilia rubra sp. nov., Massilia aquatica sp. nov., Massilia mucilaginosa sp. nov., Massilia frigida sp. nov. isolated from streams, lakes and regoliths.</title>
        <authorList>
            <person name="Holochova P."/>
            <person name="Sedlacek I."/>
            <person name="Kralova S."/>
            <person name="Maslanova I."/>
            <person name="Busse H.-J."/>
            <person name="Stankova E."/>
            <person name="Vrbovska V."/>
            <person name="Kovarovic V."/>
            <person name="Bartak M."/>
            <person name="Svec P."/>
            <person name="Pantucek R."/>
        </authorList>
    </citation>
    <scope>NUCLEOTIDE SEQUENCE [LARGE SCALE GENOMIC DNA]</scope>
    <source>
        <strain evidence="2 3">CCM 8694</strain>
    </source>
</reference>
<evidence type="ECO:0000313" key="2">
    <source>
        <dbReference type="EMBL" id="NHZ67151.1"/>
    </source>
</evidence>
<feature type="transmembrane region" description="Helical" evidence="1">
    <location>
        <begin position="42"/>
        <end position="59"/>
    </location>
</feature>
<keyword evidence="1" id="KW-0812">Transmembrane</keyword>
<gene>
    <name evidence="2" type="ORF">F1735_33680</name>
</gene>
<sequence>MNIDYMPVPEMVCPQCGASKWRHFDIPGNTRLQHQLLRNGKILITASVSGFIAAGYLLILPALQALGFIAIGVLLCLAPSIFLVLRLSQHIRSTLHLCESCGFFSSE</sequence>
<evidence type="ECO:0008006" key="4">
    <source>
        <dbReference type="Google" id="ProtNLM"/>
    </source>
</evidence>
<comment type="caution">
    <text evidence="2">The sequence shown here is derived from an EMBL/GenBank/DDBJ whole genome shotgun (WGS) entry which is preliminary data.</text>
</comment>
<dbReference type="Proteomes" id="UP000610594">
    <property type="component" value="Unassembled WGS sequence"/>
</dbReference>
<accession>A0ABX0MXC5</accession>
<evidence type="ECO:0000256" key="1">
    <source>
        <dbReference type="SAM" id="Phobius"/>
    </source>
</evidence>
<organism evidence="2 3">
    <name type="scientific">Massilia genomosp. 1</name>
    <dbReference type="NCBI Taxonomy" id="2609280"/>
    <lineage>
        <taxon>Bacteria</taxon>
        <taxon>Pseudomonadati</taxon>
        <taxon>Pseudomonadota</taxon>
        <taxon>Betaproteobacteria</taxon>
        <taxon>Burkholderiales</taxon>
        <taxon>Oxalobacteraceae</taxon>
        <taxon>Telluria group</taxon>
        <taxon>Massilia</taxon>
    </lineage>
</organism>
<keyword evidence="1" id="KW-1133">Transmembrane helix</keyword>
<evidence type="ECO:0000313" key="3">
    <source>
        <dbReference type="Proteomes" id="UP000610594"/>
    </source>
</evidence>
<dbReference type="EMBL" id="WHJF01000313">
    <property type="protein sequence ID" value="NHZ67151.1"/>
    <property type="molecule type" value="Genomic_DNA"/>
</dbReference>
<keyword evidence="3" id="KW-1185">Reference proteome</keyword>